<keyword evidence="8" id="KW-0540">Nuclease</keyword>
<keyword evidence="2" id="KW-0815">Transposition</keyword>
<dbReference type="PROSITE" id="PS50158">
    <property type="entry name" value="ZF_CCHC"/>
    <property type="match status" value="1"/>
</dbReference>
<dbReference type="GO" id="GO:0003887">
    <property type="term" value="F:DNA-directed DNA polymerase activity"/>
    <property type="evidence" value="ECO:0007669"/>
    <property type="project" value="UniProtKB-KW"/>
</dbReference>
<evidence type="ECO:0000256" key="20">
    <source>
        <dbReference type="ARBA" id="ARBA00023172"/>
    </source>
</evidence>
<dbReference type="Pfam" id="PF00098">
    <property type="entry name" value="zf-CCHC"/>
    <property type="match status" value="1"/>
</dbReference>
<evidence type="ECO:0000256" key="15">
    <source>
        <dbReference type="ARBA" id="ARBA00022884"/>
    </source>
</evidence>
<evidence type="ECO:0000256" key="6">
    <source>
        <dbReference type="ARBA" id="ARBA00022679"/>
    </source>
</evidence>
<dbReference type="EMBL" id="AVOT02004478">
    <property type="protein sequence ID" value="MBW0476476.1"/>
    <property type="molecule type" value="Genomic_DNA"/>
</dbReference>
<comment type="catalytic activity">
    <reaction evidence="21">
        <text>DNA(n) + a 2'-deoxyribonucleoside 5'-triphosphate = DNA(n+1) + diphosphate</text>
        <dbReference type="Rhea" id="RHEA:22508"/>
        <dbReference type="Rhea" id="RHEA-COMP:17339"/>
        <dbReference type="Rhea" id="RHEA-COMP:17340"/>
        <dbReference type="ChEBI" id="CHEBI:33019"/>
        <dbReference type="ChEBI" id="CHEBI:61560"/>
        <dbReference type="ChEBI" id="CHEBI:173112"/>
        <dbReference type="EC" id="2.7.7.49"/>
    </reaction>
</comment>
<protein>
    <recommendedName>
        <fullName evidence="29">Integrase catalytic domain-containing protein</fullName>
    </recommendedName>
</protein>
<keyword evidence="11" id="KW-0255">Endonuclease</keyword>
<proteinExistence type="predicted"/>
<keyword evidence="15" id="KW-0694">RNA-binding</keyword>
<dbReference type="InterPro" id="IPR039537">
    <property type="entry name" value="Retrotran_Ty1/copia-like"/>
</dbReference>
<evidence type="ECO:0000256" key="11">
    <source>
        <dbReference type="ARBA" id="ARBA00022759"/>
    </source>
</evidence>
<dbReference type="InterPro" id="IPR036397">
    <property type="entry name" value="RNaseH_sf"/>
</dbReference>
<feature type="domain" description="CCHC-type" evidence="25">
    <location>
        <begin position="275"/>
        <end position="289"/>
    </location>
</feature>
<evidence type="ECO:0000256" key="14">
    <source>
        <dbReference type="ARBA" id="ARBA00022842"/>
    </source>
</evidence>
<dbReference type="AlphaFoldDB" id="A0A9Q3C185"/>
<dbReference type="GO" id="GO:0005524">
    <property type="term" value="F:ATP binding"/>
    <property type="evidence" value="ECO:0007669"/>
    <property type="project" value="UniProtKB-KW"/>
</dbReference>
<gene>
    <name evidence="27" type="ORF">O181_016191</name>
</gene>
<dbReference type="Pfam" id="PF25597">
    <property type="entry name" value="SH3_retrovirus"/>
    <property type="match status" value="1"/>
</dbReference>
<evidence type="ECO:0000256" key="18">
    <source>
        <dbReference type="ARBA" id="ARBA00022932"/>
    </source>
</evidence>
<evidence type="ECO:0000259" key="26">
    <source>
        <dbReference type="PROSITE" id="PS50994"/>
    </source>
</evidence>
<dbReference type="GO" id="GO:0006508">
    <property type="term" value="P:proteolysis"/>
    <property type="evidence" value="ECO:0007669"/>
    <property type="project" value="UniProtKB-KW"/>
</dbReference>
<reference evidence="27" key="1">
    <citation type="submission" date="2021-03" db="EMBL/GenBank/DDBJ databases">
        <title>Draft genome sequence of rust myrtle Austropuccinia psidii MF-1, a brazilian biotype.</title>
        <authorList>
            <person name="Quecine M.C."/>
            <person name="Pachon D.M.R."/>
            <person name="Bonatelli M.L."/>
            <person name="Correr F.H."/>
            <person name="Franceschini L.M."/>
            <person name="Leite T.F."/>
            <person name="Margarido G.R.A."/>
            <person name="Almeida C.A."/>
            <person name="Ferrarezi J.A."/>
            <person name="Labate C.A."/>
        </authorList>
    </citation>
    <scope>NUCLEOTIDE SEQUENCE</scope>
    <source>
        <strain evidence="27">MF-1</strain>
    </source>
</reference>
<keyword evidence="19" id="KW-0917">Virion maturation</keyword>
<keyword evidence="13" id="KW-0067">ATP-binding</keyword>
<dbReference type="Gene3D" id="3.30.420.10">
    <property type="entry name" value="Ribonuclease H-like superfamily/Ribonuclease H"/>
    <property type="match status" value="1"/>
</dbReference>
<evidence type="ECO:0000256" key="16">
    <source>
        <dbReference type="ARBA" id="ARBA00022908"/>
    </source>
</evidence>
<feature type="domain" description="Integrase catalytic" evidence="26">
    <location>
        <begin position="498"/>
        <end position="662"/>
    </location>
</feature>
<dbReference type="Pfam" id="PF22936">
    <property type="entry name" value="Pol_BBD"/>
    <property type="match status" value="1"/>
</dbReference>
<evidence type="ECO:0000256" key="1">
    <source>
        <dbReference type="ARBA" id="ARBA00002180"/>
    </source>
</evidence>
<evidence type="ECO:0000256" key="4">
    <source>
        <dbReference type="ARBA" id="ARBA00022664"/>
    </source>
</evidence>
<evidence type="ECO:0000256" key="8">
    <source>
        <dbReference type="ARBA" id="ARBA00022722"/>
    </source>
</evidence>
<evidence type="ECO:0000256" key="2">
    <source>
        <dbReference type="ARBA" id="ARBA00022578"/>
    </source>
</evidence>
<dbReference type="SMART" id="SM00343">
    <property type="entry name" value="ZnF_C2HC"/>
    <property type="match status" value="1"/>
</dbReference>
<evidence type="ECO:0000313" key="28">
    <source>
        <dbReference type="Proteomes" id="UP000765509"/>
    </source>
</evidence>
<keyword evidence="28" id="KW-1185">Reference proteome</keyword>
<keyword evidence="16" id="KW-0229">DNA integration</keyword>
<keyword evidence="7" id="KW-0548">Nucleotidyltransferase</keyword>
<evidence type="ECO:0000313" key="27">
    <source>
        <dbReference type="EMBL" id="MBW0476476.1"/>
    </source>
</evidence>
<keyword evidence="18" id="KW-0239">DNA-directed DNA polymerase</keyword>
<keyword evidence="10" id="KW-0547">Nucleotide-binding</keyword>
<evidence type="ECO:0000256" key="23">
    <source>
        <dbReference type="PROSITE-ProRule" id="PRU00047"/>
    </source>
</evidence>
<dbReference type="InterPro" id="IPR036875">
    <property type="entry name" value="Znf_CCHC_sf"/>
</dbReference>
<dbReference type="SUPFAM" id="SSF53098">
    <property type="entry name" value="Ribonuclease H-like"/>
    <property type="match status" value="1"/>
</dbReference>
<dbReference type="GO" id="GO:0005634">
    <property type="term" value="C:nucleus"/>
    <property type="evidence" value="ECO:0007669"/>
    <property type="project" value="UniProtKB-ARBA"/>
</dbReference>
<dbReference type="OrthoDB" id="3544839at2759"/>
<dbReference type="Pfam" id="PF00665">
    <property type="entry name" value="rve"/>
    <property type="match status" value="1"/>
</dbReference>
<evidence type="ECO:0000256" key="24">
    <source>
        <dbReference type="SAM" id="MobiDB-lite"/>
    </source>
</evidence>
<dbReference type="PROSITE" id="PS00141">
    <property type="entry name" value="ASP_PROTEASE"/>
    <property type="match status" value="1"/>
</dbReference>
<keyword evidence="20" id="KW-0233">DNA recombination</keyword>
<dbReference type="InterPro" id="IPR054722">
    <property type="entry name" value="PolX-like_BBD"/>
</dbReference>
<evidence type="ECO:0000256" key="13">
    <source>
        <dbReference type="ARBA" id="ARBA00022840"/>
    </source>
</evidence>
<dbReference type="PANTHER" id="PTHR42648:SF11">
    <property type="entry name" value="TRANSPOSON TY4-P GAG-POL POLYPROTEIN"/>
    <property type="match status" value="1"/>
</dbReference>
<evidence type="ECO:0000256" key="17">
    <source>
        <dbReference type="ARBA" id="ARBA00022918"/>
    </source>
</evidence>
<dbReference type="InterPro" id="IPR012337">
    <property type="entry name" value="RNaseH-like_sf"/>
</dbReference>
<keyword evidence="12" id="KW-0378">Hydrolase</keyword>
<dbReference type="GO" id="GO:0003723">
    <property type="term" value="F:RNA binding"/>
    <property type="evidence" value="ECO:0007669"/>
    <property type="project" value="UniProtKB-KW"/>
</dbReference>
<dbReference type="GO" id="GO:0008270">
    <property type="term" value="F:zinc ion binding"/>
    <property type="evidence" value="ECO:0007669"/>
    <property type="project" value="UniProtKB-KW"/>
</dbReference>
<dbReference type="InterPro" id="IPR057670">
    <property type="entry name" value="SH3_retrovirus"/>
</dbReference>
<dbReference type="GO" id="GO:0004519">
    <property type="term" value="F:endonuclease activity"/>
    <property type="evidence" value="ECO:0007669"/>
    <property type="project" value="UniProtKB-KW"/>
</dbReference>
<sequence length="872" mass="98131">MIQYFVPINKQAEILQRFSLIADRIRPRLSSSSSNFNAWSRNLFDTWSMCFIEDINYFQKQERDADYRRNLIALSFIQNSVDRPLYNSIIARLTMPNARTVYQAIKQQFSKASWSSIIHHAKLLFHPTNHQHDITQHAINMGEAIEAIESQLGPLDSSKISTLSLFFSLPHLHDQITSALDTQLAANPKLTVNTEDILDIVQQLQGRSTPIDNEGSIHLSKIDVSQAKPRTSQPYDAPNCTPRPYRPLQSPCQVPPISSRSEEWKKRWLTPQNPCFYCGEAGHWAPECPARKKATSARISSQRKANVASICAVLALEYDEALLDSGATHSVVGDASLFTALWKTNITLSVASSHQFPVDYIGNIALKTQEGTLTIKNVLLCDTIKGVVLSIGQIISQGLIFIPFLNSSSPEIINCVSDSTPPPPINLSTCPDHHIAQNMSELWNQRLGYLSIRNIKQIMQFEAADGIPPFNADNIKICHPFSVAKAEHHPFISASQKHIHQPGDVIAADLIGPLPINNYGKQYALVIKDIFSRLTAVIALTDKSEAKYQLRLWMIKFMNVMKFAIQAVRTDNGAEFCNHFFNDYLKEGGIIHELSVPYEHHQNGQIEQTNCTISEIARTSLIAANLPTSPWPYEFGHAAWIFNRTLHSNRKITPYEILGSRKPSLVQLRVFGIKAFIFNHQERKDLGAKMVIGYHLGIMEDSKGWLFWVPERGTVVQSASVKFDKDSYFNPKSTTHHMIFKIQVDNPFYGSMIGQLNKQDSVISALNSSSNPTMVLPMTYDKAMSSLQAKEWKKAIEEELNSMTEQQVFVTSNISKALKETPRDSILSTKWVFAKKGSLECSKGWLVARGFQQIHGINFEEKFSLTPTFGAL</sequence>
<dbReference type="GO" id="GO:0032196">
    <property type="term" value="P:transposition"/>
    <property type="evidence" value="ECO:0007669"/>
    <property type="project" value="UniProtKB-KW"/>
</dbReference>
<keyword evidence="5" id="KW-0645">Protease</keyword>
<dbReference type="InterPro" id="IPR001584">
    <property type="entry name" value="Integrase_cat-core"/>
</dbReference>
<evidence type="ECO:0000256" key="21">
    <source>
        <dbReference type="ARBA" id="ARBA00048173"/>
    </source>
</evidence>
<dbReference type="PROSITE" id="PS50994">
    <property type="entry name" value="INTEGRASE"/>
    <property type="match status" value="1"/>
</dbReference>
<name>A0A9Q3C185_9BASI</name>
<comment type="caution">
    <text evidence="27">The sequence shown here is derived from an EMBL/GenBank/DDBJ whole genome shotgun (WGS) entry which is preliminary data.</text>
</comment>
<dbReference type="GO" id="GO:0015074">
    <property type="term" value="P:DNA integration"/>
    <property type="evidence" value="ECO:0007669"/>
    <property type="project" value="UniProtKB-KW"/>
</dbReference>
<evidence type="ECO:0000256" key="22">
    <source>
        <dbReference type="ARBA" id="ARBA00049244"/>
    </source>
</evidence>
<organism evidence="27 28">
    <name type="scientific">Austropuccinia psidii MF-1</name>
    <dbReference type="NCBI Taxonomy" id="1389203"/>
    <lineage>
        <taxon>Eukaryota</taxon>
        <taxon>Fungi</taxon>
        <taxon>Dikarya</taxon>
        <taxon>Basidiomycota</taxon>
        <taxon>Pucciniomycotina</taxon>
        <taxon>Pucciniomycetes</taxon>
        <taxon>Pucciniales</taxon>
        <taxon>Sphaerophragmiaceae</taxon>
        <taxon>Austropuccinia</taxon>
    </lineage>
</organism>
<dbReference type="PANTHER" id="PTHR42648">
    <property type="entry name" value="TRANSPOSASE, PUTATIVE-RELATED"/>
    <property type="match status" value="1"/>
</dbReference>
<dbReference type="Proteomes" id="UP000765509">
    <property type="component" value="Unassembled WGS sequence"/>
</dbReference>
<dbReference type="GO" id="GO:0006310">
    <property type="term" value="P:DNA recombination"/>
    <property type="evidence" value="ECO:0007669"/>
    <property type="project" value="UniProtKB-KW"/>
</dbReference>
<evidence type="ECO:0000256" key="9">
    <source>
        <dbReference type="ARBA" id="ARBA00022723"/>
    </source>
</evidence>
<dbReference type="InterPro" id="IPR001878">
    <property type="entry name" value="Znf_CCHC"/>
</dbReference>
<evidence type="ECO:0000256" key="10">
    <source>
        <dbReference type="ARBA" id="ARBA00022741"/>
    </source>
</evidence>
<dbReference type="GO" id="GO:0006397">
    <property type="term" value="P:mRNA processing"/>
    <property type="evidence" value="ECO:0007669"/>
    <property type="project" value="UniProtKB-KW"/>
</dbReference>
<dbReference type="SUPFAM" id="SSF57756">
    <property type="entry name" value="Retrovirus zinc finger-like domains"/>
    <property type="match status" value="1"/>
</dbReference>
<keyword evidence="23" id="KW-0863">Zinc-finger</keyword>
<evidence type="ECO:0000256" key="3">
    <source>
        <dbReference type="ARBA" id="ARBA00022612"/>
    </source>
</evidence>
<evidence type="ECO:0000259" key="25">
    <source>
        <dbReference type="PROSITE" id="PS50158"/>
    </source>
</evidence>
<keyword evidence="14" id="KW-0460">Magnesium</keyword>
<evidence type="ECO:0000256" key="19">
    <source>
        <dbReference type="ARBA" id="ARBA00023113"/>
    </source>
</evidence>
<evidence type="ECO:0008006" key="29">
    <source>
        <dbReference type="Google" id="ProtNLM"/>
    </source>
</evidence>
<dbReference type="GO" id="GO:0004190">
    <property type="term" value="F:aspartic-type endopeptidase activity"/>
    <property type="evidence" value="ECO:0007669"/>
    <property type="project" value="InterPro"/>
</dbReference>
<keyword evidence="6" id="KW-0808">Transferase</keyword>
<accession>A0A9Q3C185</accession>
<keyword evidence="23" id="KW-0862">Zinc</keyword>
<comment type="function">
    <text evidence="1">The aspartyl protease (PR) mediates the proteolytic cleavages of the Gag and Gag-Pol polyproteins after assembly of the VLP.</text>
</comment>
<evidence type="ECO:0000256" key="7">
    <source>
        <dbReference type="ARBA" id="ARBA00022695"/>
    </source>
</evidence>
<dbReference type="InterPro" id="IPR001969">
    <property type="entry name" value="Aspartic_peptidase_AS"/>
</dbReference>
<dbReference type="Gene3D" id="4.10.60.10">
    <property type="entry name" value="Zinc finger, CCHC-type"/>
    <property type="match status" value="1"/>
</dbReference>
<evidence type="ECO:0000256" key="5">
    <source>
        <dbReference type="ARBA" id="ARBA00022670"/>
    </source>
</evidence>
<comment type="catalytic activity">
    <reaction evidence="22">
        <text>DNA(n) + a 2'-deoxyribonucleoside 5'-triphosphate = DNA(n+1) + diphosphate</text>
        <dbReference type="Rhea" id="RHEA:22508"/>
        <dbReference type="Rhea" id="RHEA-COMP:17339"/>
        <dbReference type="Rhea" id="RHEA-COMP:17340"/>
        <dbReference type="ChEBI" id="CHEBI:33019"/>
        <dbReference type="ChEBI" id="CHEBI:61560"/>
        <dbReference type="ChEBI" id="CHEBI:173112"/>
        <dbReference type="EC" id="2.7.7.7"/>
    </reaction>
</comment>
<feature type="region of interest" description="Disordered" evidence="24">
    <location>
        <begin position="227"/>
        <end position="252"/>
    </location>
</feature>
<dbReference type="GO" id="GO:0003964">
    <property type="term" value="F:RNA-directed DNA polymerase activity"/>
    <property type="evidence" value="ECO:0007669"/>
    <property type="project" value="UniProtKB-KW"/>
</dbReference>
<keyword evidence="17" id="KW-0695">RNA-directed DNA polymerase</keyword>
<keyword evidence="3" id="KW-1188">Viral release from host cell</keyword>
<evidence type="ECO:0000256" key="12">
    <source>
        <dbReference type="ARBA" id="ARBA00022801"/>
    </source>
</evidence>
<keyword evidence="4" id="KW-0507">mRNA processing</keyword>
<keyword evidence="9" id="KW-0479">Metal-binding</keyword>